<dbReference type="InterPro" id="IPR044913">
    <property type="entry name" value="P_trefoil_dom_sf"/>
</dbReference>
<dbReference type="InterPro" id="IPR000519">
    <property type="entry name" value="P_trefoil_dom"/>
</dbReference>
<dbReference type="CDD" id="cd00111">
    <property type="entry name" value="Trefoil"/>
    <property type="match status" value="1"/>
</dbReference>
<dbReference type="Gene3D" id="4.10.110.10">
    <property type="entry name" value="Spasmolytic Protein, domain 1"/>
    <property type="match status" value="1"/>
</dbReference>
<protein>
    <recommendedName>
        <fullName evidence="3">P-type domain-containing protein</fullName>
    </recommendedName>
</protein>
<dbReference type="PROSITE" id="PS51448">
    <property type="entry name" value="P_TREFOIL_2"/>
    <property type="match status" value="1"/>
</dbReference>
<proteinExistence type="predicted"/>
<evidence type="ECO:0000313" key="4">
    <source>
        <dbReference type="EMBL" id="VDK43475.1"/>
    </source>
</evidence>
<feature type="domain" description="P-type" evidence="3">
    <location>
        <begin position="1"/>
        <end position="62"/>
    </location>
</feature>
<dbReference type="Pfam" id="PF00088">
    <property type="entry name" value="Trefoil"/>
    <property type="match status" value="1"/>
</dbReference>
<dbReference type="SUPFAM" id="SSF57492">
    <property type="entry name" value="Trefoil"/>
    <property type="match status" value="1"/>
</dbReference>
<dbReference type="EMBL" id="UYRV01000216">
    <property type="protein sequence ID" value="VDK43475.1"/>
    <property type="molecule type" value="Genomic_DNA"/>
</dbReference>
<accession>A0A3P6QS38</accession>
<name>A0A3P6QS38_CYLGO</name>
<keyword evidence="1" id="KW-1015">Disulfide bond</keyword>
<sequence>MEEEVRFDCHPEPDASAEKCSRRDCIWKSSTAYVSHADMITWMILSNKVFLQIGVPWCFMKPGIGYRILSSSESKTELVKNNGPRTPWGEDIGRITLTSSYIGKTLNVKIGVEGR</sequence>
<comment type="caution">
    <text evidence="2">Lacks conserved residue(s) required for the propagation of feature annotation.</text>
</comment>
<dbReference type="OrthoDB" id="10455651at2759"/>
<dbReference type="Proteomes" id="UP000271889">
    <property type="component" value="Unassembled WGS sequence"/>
</dbReference>
<evidence type="ECO:0000313" key="5">
    <source>
        <dbReference type="Proteomes" id="UP000271889"/>
    </source>
</evidence>
<organism evidence="4 5">
    <name type="scientific">Cylicostephanus goldi</name>
    <name type="common">Nematode worm</name>
    <dbReference type="NCBI Taxonomy" id="71465"/>
    <lineage>
        <taxon>Eukaryota</taxon>
        <taxon>Metazoa</taxon>
        <taxon>Ecdysozoa</taxon>
        <taxon>Nematoda</taxon>
        <taxon>Chromadorea</taxon>
        <taxon>Rhabditida</taxon>
        <taxon>Rhabditina</taxon>
        <taxon>Rhabditomorpha</taxon>
        <taxon>Strongyloidea</taxon>
        <taxon>Strongylidae</taxon>
        <taxon>Cylicostephanus</taxon>
    </lineage>
</organism>
<dbReference type="AlphaFoldDB" id="A0A3P6QS38"/>
<evidence type="ECO:0000256" key="2">
    <source>
        <dbReference type="PROSITE-ProRule" id="PRU00779"/>
    </source>
</evidence>
<evidence type="ECO:0000259" key="3">
    <source>
        <dbReference type="PROSITE" id="PS51448"/>
    </source>
</evidence>
<reference evidence="4 5" key="1">
    <citation type="submission" date="2018-11" db="EMBL/GenBank/DDBJ databases">
        <authorList>
            <consortium name="Pathogen Informatics"/>
        </authorList>
    </citation>
    <scope>NUCLEOTIDE SEQUENCE [LARGE SCALE GENOMIC DNA]</scope>
</reference>
<gene>
    <name evidence="4" type="ORF">CGOC_LOCUS176</name>
</gene>
<keyword evidence="5" id="KW-1185">Reference proteome</keyword>
<evidence type="ECO:0000256" key="1">
    <source>
        <dbReference type="ARBA" id="ARBA00023157"/>
    </source>
</evidence>